<dbReference type="PROSITE" id="PS51257">
    <property type="entry name" value="PROKAR_LIPOPROTEIN"/>
    <property type="match status" value="1"/>
</dbReference>
<proteinExistence type="predicted"/>
<dbReference type="RefSeq" id="WP_350781543.1">
    <property type="nucleotide sequence ID" value="NZ_JBEPEK010000100.1"/>
</dbReference>
<dbReference type="Proteomes" id="UP001474181">
    <property type="component" value="Unassembled WGS sequence"/>
</dbReference>
<feature type="signal peptide" evidence="1">
    <location>
        <begin position="1"/>
        <end position="19"/>
    </location>
</feature>
<feature type="chain" id="PRO_5045335228" description="Lipoprotein" evidence="1">
    <location>
        <begin position="20"/>
        <end position="177"/>
    </location>
</feature>
<sequence>MRKTLTLVAAATVLTAGLAGCSSSDSRSNNAAPANAASPKAAAAQAKPLTAQTAFAKVSTLVSAAKLSGTVTAENDPNHLLGRPNQYTSKITFDDTRISADDVSGTDKGDVERGGAIEMFGSPADAQARATYIRSVTRSMPMLTEYDYVHGAALVRVSHYLTPKQAADYKTAASNLD</sequence>
<protein>
    <recommendedName>
        <fullName evidence="4">Lipoprotein</fullName>
    </recommendedName>
</protein>
<accession>A0ABV1WW81</accession>
<keyword evidence="3" id="KW-1185">Reference proteome</keyword>
<comment type="caution">
    <text evidence="2">The sequence shown here is derived from an EMBL/GenBank/DDBJ whole genome shotgun (WGS) entry which is preliminary data.</text>
</comment>
<evidence type="ECO:0000256" key="1">
    <source>
        <dbReference type="SAM" id="SignalP"/>
    </source>
</evidence>
<keyword evidence="1" id="KW-0732">Signal</keyword>
<dbReference type="EMBL" id="JBEPEK010000100">
    <property type="protein sequence ID" value="MER7181034.1"/>
    <property type="molecule type" value="Genomic_DNA"/>
</dbReference>
<gene>
    <name evidence="2" type="ORF">ABT404_16380</name>
</gene>
<evidence type="ECO:0000313" key="3">
    <source>
        <dbReference type="Proteomes" id="UP001474181"/>
    </source>
</evidence>
<name>A0ABV1WW81_9ACTN</name>
<evidence type="ECO:0000313" key="2">
    <source>
        <dbReference type="EMBL" id="MER7181034.1"/>
    </source>
</evidence>
<organism evidence="2 3">
    <name type="scientific">Streptomyces hyaluromycini</name>
    <dbReference type="NCBI Taxonomy" id="1377993"/>
    <lineage>
        <taxon>Bacteria</taxon>
        <taxon>Bacillati</taxon>
        <taxon>Actinomycetota</taxon>
        <taxon>Actinomycetes</taxon>
        <taxon>Kitasatosporales</taxon>
        <taxon>Streptomycetaceae</taxon>
        <taxon>Streptomyces</taxon>
    </lineage>
</organism>
<reference evidence="2 3" key="1">
    <citation type="submission" date="2024-06" db="EMBL/GenBank/DDBJ databases">
        <title>The Natural Products Discovery Center: Release of the First 8490 Sequenced Strains for Exploring Actinobacteria Biosynthetic Diversity.</title>
        <authorList>
            <person name="Kalkreuter E."/>
            <person name="Kautsar S.A."/>
            <person name="Yang D."/>
            <person name="Bader C.D."/>
            <person name="Teijaro C.N."/>
            <person name="Fluegel L."/>
            <person name="Davis C.M."/>
            <person name="Simpson J.R."/>
            <person name="Lauterbach L."/>
            <person name="Steele A.D."/>
            <person name="Gui C."/>
            <person name="Meng S."/>
            <person name="Li G."/>
            <person name="Viehrig K."/>
            <person name="Ye F."/>
            <person name="Su P."/>
            <person name="Kiefer A.F."/>
            <person name="Nichols A."/>
            <person name="Cepeda A.J."/>
            <person name="Yan W."/>
            <person name="Fan B."/>
            <person name="Jiang Y."/>
            <person name="Adhikari A."/>
            <person name="Zheng C.-J."/>
            <person name="Schuster L."/>
            <person name="Cowan T.M."/>
            <person name="Smanski M.J."/>
            <person name="Chevrette M.G."/>
            <person name="De Carvalho L.P.S."/>
            <person name="Shen B."/>
        </authorList>
    </citation>
    <scope>NUCLEOTIDE SEQUENCE [LARGE SCALE GENOMIC DNA]</scope>
    <source>
        <strain evidence="2 3">NPDC000234</strain>
    </source>
</reference>
<evidence type="ECO:0008006" key="4">
    <source>
        <dbReference type="Google" id="ProtNLM"/>
    </source>
</evidence>